<dbReference type="Proteomes" id="UP001597114">
    <property type="component" value="Unassembled WGS sequence"/>
</dbReference>
<organism evidence="3 4">
    <name type="scientific">Pseudonocardia yunnanensis</name>
    <dbReference type="NCBI Taxonomy" id="58107"/>
    <lineage>
        <taxon>Bacteria</taxon>
        <taxon>Bacillati</taxon>
        <taxon>Actinomycetota</taxon>
        <taxon>Actinomycetes</taxon>
        <taxon>Pseudonocardiales</taxon>
        <taxon>Pseudonocardiaceae</taxon>
        <taxon>Pseudonocardia</taxon>
    </lineage>
</organism>
<dbReference type="PANTHER" id="PTHR33164">
    <property type="entry name" value="TRANSCRIPTIONAL REGULATOR, MARR FAMILY"/>
    <property type="match status" value="1"/>
</dbReference>
<keyword evidence="4" id="KW-1185">Reference proteome</keyword>
<gene>
    <name evidence="3" type="ORF">ACFSJD_36095</name>
</gene>
<dbReference type="RefSeq" id="WP_344725025.1">
    <property type="nucleotide sequence ID" value="NZ_BAAAUS010000028.1"/>
</dbReference>
<dbReference type="InterPro" id="IPR036390">
    <property type="entry name" value="WH_DNA-bd_sf"/>
</dbReference>
<feature type="region of interest" description="Disordered" evidence="1">
    <location>
        <begin position="153"/>
        <end position="193"/>
    </location>
</feature>
<dbReference type="SMART" id="SM00347">
    <property type="entry name" value="HTH_MARR"/>
    <property type="match status" value="1"/>
</dbReference>
<reference evidence="4" key="1">
    <citation type="journal article" date="2019" name="Int. J. Syst. Evol. Microbiol.">
        <title>The Global Catalogue of Microorganisms (GCM) 10K type strain sequencing project: providing services to taxonomists for standard genome sequencing and annotation.</title>
        <authorList>
            <consortium name="The Broad Institute Genomics Platform"/>
            <consortium name="The Broad Institute Genome Sequencing Center for Infectious Disease"/>
            <person name="Wu L."/>
            <person name="Ma J."/>
        </authorList>
    </citation>
    <scope>NUCLEOTIDE SEQUENCE [LARGE SCALE GENOMIC DNA]</scope>
    <source>
        <strain evidence="4">CCM 7043</strain>
    </source>
</reference>
<protein>
    <submittedName>
        <fullName evidence="3">MarR family winged helix-turn-helix transcriptional regulator</fullName>
    </submittedName>
</protein>
<sequence>MDDRSDPTPLLDLTVYLLSQVGRMGKQALDAELAERGLRLRHMAVLAALADEGAAGQLALARYLRLDPSDITTTLDDLQRRRLVERAVDPTDRRRRLVSLTVEGHTVLRELCALAGKVADSLLAPLDDTRRDVLHSALLTVLVAARGATREPEQFGRLTPRGVQQAVSHPENDKDVRDSSRMGGAPSSDRRDP</sequence>
<dbReference type="EMBL" id="JBHUCO010000054">
    <property type="protein sequence ID" value="MFD1522957.1"/>
    <property type="molecule type" value="Genomic_DNA"/>
</dbReference>
<feature type="domain" description="HTH marR-type" evidence="2">
    <location>
        <begin position="11"/>
        <end position="143"/>
    </location>
</feature>
<evidence type="ECO:0000313" key="3">
    <source>
        <dbReference type="EMBL" id="MFD1522957.1"/>
    </source>
</evidence>
<accession>A0ABW4F6U2</accession>
<comment type="caution">
    <text evidence="3">The sequence shown here is derived from an EMBL/GenBank/DDBJ whole genome shotgun (WGS) entry which is preliminary data.</text>
</comment>
<name>A0ABW4F6U2_9PSEU</name>
<dbReference type="InterPro" id="IPR000835">
    <property type="entry name" value="HTH_MarR-typ"/>
</dbReference>
<dbReference type="InterPro" id="IPR036388">
    <property type="entry name" value="WH-like_DNA-bd_sf"/>
</dbReference>
<dbReference type="SUPFAM" id="SSF46785">
    <property type="entry name" value="Winged helix' DNA-binding domain"/>
    <property type="match status" value="1"/>
</dbReference>
<feature type="compositionally biased region" description="Basic and acidic residues" evidence="1">
    <location>
        <begin position="170"/>
        <end position="180"/>
    </location>
</feature>
<dbReference type="Gene3D" id="1.10.10.10">
    <property type="entry name" value="Winged helix-like DNA-binding domain superfamily/Winged helix DNA-binding domain"/>
    <property type="match status" value="1"/>
</dbReference>
<dbReference type="PROSITE" id="PS50995">
    <property type="entry name" value="HTH_MARR_2"/>
    <property type="match status" value="1"/>
</dbReference>
<proteinExistence type="predicted"/>
<dbReference type="PANTHER" id="PTHR33164:SF43">
    <property type="entry name" value="HTH-TYPE TRANSCRIPTIONAL REPRESSOR YETL"/>
    <property type="match status" value="1"/>
</dbReference>
<dbReference type="InterPro" id="IPR039422">
    <property type="entry name" value="MarR/SlyA-like"/>
</dbReference>
<evidence type="ECO:0000259" key="2">
    <source>
        <dbReference type="PROSITE" id="PS50995"/>
    </source>
</evidence>
<dbReference type="PRINTS" id="PR00598">
    <property type="entry name" value="HTHMARR"/>
</dbReference>
<evidence type="ECO:0000313" key="4">
    <source>
        <dbReference type="Proteomes" id="UP001597114"/>
    </source>
</evidence>
<dbReference type="Pfam" id="PF12802">
    <property type="entry name" value="MarR_2"/>
    <property type="match status" value="1"/>
</dbReference>
<evidence type="ECO:0000256" key="1">
    <source>
        <dbReference type="SAM" id="MobiDB-lite"/>
    </source>
</evidence>